<gene>
    <name evidence="2" type="ORF">ACFQMA_22605</name>
</gene>
<evidence type="ECO:0000256" key="1">
    <source>
        <dbReference type="SAM" id="MobiDB-lite"/>
    </source>
</evidence>
<dbReference type="GeneID" id="78822959"/>
<feature type="compositionally biased region" description="Polar residues" evidence="1">
    <location>
        <begin position="53"/>
        <end position="84"/>
    </location>
</feature>
<dbReference type="RefSeq" id="WP_274323670.1">
    <property type="nucleotide sequence ID" value="NZ_CP118158.1"/>
</dbReference>
<reference evidence="2 3" key="1">
    <citation type="journal article" date="2019" name="Int. J. Syst. Evol. Microbiol.">
        <title>The Global Catalogue of Microorganisms (GCM) 10K type strain sequencing project: providing services to taxonomists for standard genome sequencing and annotation.</title>
        <authorList>
            <consortium name="The Broad Institute Genomics Platform"/>
            <consortium name="The Broad Institute Genome Sequencing Center for Infectious Disease"/>
            <person name="Wu L."/>
            <person name="Ma J."/>
        </authorList>
    </citation>
    <scope>NUCLEOTIDE SEQUENCE [LARGE SCALE GENOMIC DNA]</scope>
    <source>
        <strain evidence="2 3">XZYJT29</strain>
    </source>
</reference>
<proteinExistence type="predicted"/>
<comment type="caution">
    <text evidence="2">The sequence shown here is derived from an EMBL/GenBank/DDBJ whole genome shotgun (WGS) entry which is preliminary data.</text>
</comment>
<keyword evidence="3" id="KW-1185">Reference proteome</keyword>
<dbReference type="Proteomes" id="UP001596432">
    <property type="component" value="Unassembled WGS sequence"/>
</dbReference>
<name>A0ABD5Y8G2_9EURY</name>
<sequence>MARQALFGILLCLVVAGCIGGPGPSTPASGTETPAGGVTPTAETGDGAGSGVDTPTPTPGSETSHRSTPAESTTSDGRSGTPTAAGNVSVEYLVRVDSLPDHVANVTIEFGSAYFSEVPDDLRSCSGVEPLMDNRYDPTPTPLPTPAASCWEADAPSVTLAPGDGTRSLGRFTASERYSGGHMLVVRDVVVTLENGTAATQIYDTDFRAVYRTEPAAGRHGVGFTVDYDPTPGERRDYVIDVDWFEPTD</sequence>
<accession>A0ABD5Y8G2</accession>
<protein>
    <submittedName>
        <fullName evidence="2">Uncharacterized protein</fullName>
    </submittedName>
</protein>
<organism evidence="2 3">
    <name type="scientific">Halosimplex aquaticum</name>
    <dbReference type="NCBI Taxonomy" id="3026162"/>
    <lineage>
        <taxon>Archaea</taxon>
        <taxon>Methanobacteriati</taxon>
        <taxon>Methanobacteriota</taxon>
        <taxon>Stenosarchaea group</taxon>
        <taxon>Halobacteria</taxon>
        <taxon>Halobacteriales</taxon>
        <taxon>Haloarculaceae</taxon>
        <taxon>Halosimplex</taxon>
    </lineage>
</organism>
<evidence type="ECO:0000313" key="2">
    <source>
        <dbReference type="EMBL" id="MFC7142611.1"/>
    </source>
</evidence>
<dbReference type="AlphaFoldDB" id="A0ABD5Y8G2"/>
<evidence type="ECO:0000313" key="3">
    <source>
        <dbReference type="Proteomes" id="UP001596432"/>
    </source>
</evidence>
<feature type="region of interest" description="Disordered" evidence="1">
    <location>
        <begin position="26"/>
        <end position="84"/>
    </location>
</feature>
<dbReference type="PROSITE" id="PS51257">
    <property type="entry name" value="PROKAR_LIPOPROTEIN"/>
    <property type="match status" value="1"/>
</dbReference>
<dbReference type="EMBL" id="JBHTAS010000001">
    <property type="protein sequence ID" value="MFC7142611.1"/>
    <property type="molecule type" value="Genomic_DNA"/>
</dbReference>
<feature type="compositionally biased region" description="Low complexity" evidence="1">
    <location>
        <begin position="26"/>
        <end position="35"/>
    </location>
</feature>